<feature type="compositionally biased region" description="Basic and acidic residues" evidence="1">
    <location>
        <begin position="285"/>
        <end position="297"/>
    </location>
</feature>
<dbReference type="EMBL" id="LR796257">
    <property type="protein sequence ID" value="CAB4132082.1"/>
    <property type="molecule type" value="Genomic_DNA"/>
</dbReference>
<name>A0A6J5LER1_9CAUD</name>
<reference evidence="2" key="1">
    <citation type="submission" date="2020-04" db="EMBL/GenBank/DDBJ databases">
        <authorList>
            <person name="Chiriac C."/>
            <person name="Salcher M."/>
            <person name="Ghai R."/>
            <person name="Kavagutti S V."/>
        </authorList>
    </citation>
    <scope>NUCLEOTIDE SEQUENCE</scope>
</reference>
<feature type="region of interest" description="Disordered" evidence="1">
    <location>
        <begin position="280"/>
        <end position="299"/>
    </location>
</feature>
<dbReference type="InterPro" id="IPR016913">
    <property type="entry name" value="UCP029215"/>
</dbReference>
<evidence type="ECO:0000256" key="1">
    <source>
        <dbReference type="SAM" id="MobiDB-lite"/>
    </source>
</evidence>
<proteinExistence type="predicted"/>
<sequence length="414" mass="44973">MNELDIARKIANGELSSPQPVPLSNYWLLDMRISGTGFAYREKSDSYILRLADDYLTDDVLAMCNGLPVIVEHPENPVKGVTEDSHTIGTVFYPYIKGVEIWGITKIWDEQAIQAIIDNEFSTSCSFRAGSETINIDGTEVKKDLPPQSANHVAILQNTMGVWDKCDPEAISINTDSIEDDQMAVINDPNQEDENGGGDDVQQRILSMLDQIVTRLDALENAESSEEPAPEAEAAPAKPVEDSEPAPAMEKEEPKPEVADPAPKDDAEATLAEHANRLSALESAGVKDDSEAEKEAEVMDDSMVISGMLGTKVVKPFAGEKSSNLKRRTLKSHIENLKGMGISHAWQGVNVDVLDDSALSIAYSQTVGTMKGIQPKASADNPLRSFVKKGHGGLSNENHFALADSAKGAYFNQF</sequence>
<accession>A0A6J5LER1</accession>
<dbReference type="Pfam" id="PF09979">
    <property type="entry name" value="DUF2213"/>
    <property type="match status" value="1"/>
</dbReference>
<feature type="region of interest" description="Disordered" evidence="1">
    <location>
        <begin position="220"/>
        <end position="266"/>
    </location>
</feature>
<feature type="compositionally biased region" description="Basic and acidic residues" evidence="1">
    <location>
        <begin position="249"/>
        <end position="266"/>
    </location>
</feature>
<protein>
    <submittedName>
        <fullName evidence="2">Uncharacterized conserved protein UCP029215</fullName>
    </submittedName>
</protein>
<evidence type="ECO:0000313" key="2">
    <source>
        <dbReference type="EMBL" id="CAB4132082.1"/>
    </source>
</evidence>
<gene>
    <name evidence="2" type="ORF">UFOVP136_33</name>
</gene>
<organism evidence="2">
    <name type="scientific">uncultured Caudovirales phage</name>
    <dbReference type="NCBI Taxonomy" id="2100421"/>
    <lineage>
        <taxon>Viruses</taxon>
        <taxon>Duplodnaviria</taxon>
        <taxon>Heunggongvirae</taxon>
        <taxon>Uroviricota</taxon>
        <taxon>Caudoviricetes</taxon>
        <taxon>Peduoviridae</taxon>
        <taxon>Maltschvirus</taxon>
        <taxon>Maltschvirus maltsch</taxon>
    </lineage>
</organism>